<name>A0A6N8J7D7_9BACT</name>
<dbReference type="SUPFAM" id="SSF54427">
    <property type="entry name" value="NTF2-like"/>
    <property type="match status" value="1"/>
</dbReference>
<dbReference type="Proteomes" id="UP000468388">
    <property type="component" value="Unassembled WGS sequence"/>
</dbReference>
<dbReference type="InterPro" id="IPR032710">
    <property type="entry name" value="NTF2-like_dom_sf"/>
</dbReference>
<sequence length="114" mass="12970">MTIYSVGAAKEVVLALIDAINKEDFQLARTYVMPDMRFEGVLGTREGAEAYFLDMEKMRLKYDVKKVFVEGNDVCLLYDLDMSGTIIFGCGWYTVEDGKVKLLKVVFDPRPLLK</sequence>
<protein>
    <submittedName>
        <fullName evidence="2">Nuclear transport factor 2 family protein</fullName>
    </submittedName>
</protein>
<organism evidence="2 3">
    <name type="scientific">Chitinophaga oryziterrae</name>
    <dbReference type="NCBI Taxonomy" id="1031224"/>
    <lineage>
        <taxon>Bacteria</taxon>
        <taxon>Pseudomonadati</taxon>
        <taxon>Bacteroidota</taxon>
        <taxon>Chitinophagia</taxon>
        <taxon>Chitinophagales</taxon>
        <taxon>Chitinophagaceae</taxon>
        <taxon>Chitinophaga</taxon>
    </lineage>
</organism>
<reference evidence="2 3" key="1">
    <citation type="submission" date="2019-12" db="EMBL/GenBank/DDBJ databases">
        <title>The draft genomic sequence of strain Chitinophaga oryziterrae JCM 16595.</title>
        <authorList>
            <person name="Zhang X."/>
        </authorList>
    </citation>
    <scope>NUCLEOTIDE SEQUENCE [LARGE SCALE GENOMIC DNA]</scope>
    <source>
        <strain evidence="2 3">JCM 16595</strain>
    </source>
</reference>
<proteinExistence type="predicted"/>
<dbReference type="RefSeq" id="WP_157299741.1">
    <property type="nucleotide sequence ID" value="NZ_BAAAZB010000010.1"/>
</dbReference>
<gene>
    <name evidence="2" type="ORF">GO495_11100</name>
</gene>
<accession>A0A6N8J7D7</accession>
<dbReference type="AlphaFoldDB" id="A0A6N8J7D7"/>
<comment type="caution">
    <text evidence="2">The sequence shown here is derived from an EMBL/GenBank/DDBJ whole genome shotgun (WGS) entry which is preliminary data.</text>
</comment>
<evidence type="ECO:0000259" key="1">
    <source>
        <dbReference type="Pfam" id="PF12680"/>
    </source>
</evidence>
<keyword evidence="3" id="KW-1185">Reference proteome</keyword>
<dbReference type="OrthoDB" id="795653at2"/>
<dbReference type="EMBL" id="WRXO01000002">
    <property type="protein sequence ID" value="MVT41130.1"/>
    <property type="molecule type" value="Genomic_DNA"/>
</dbReference>
<evidence type="ECO:0000313" key="3">
    <source>
        <dbReference type="Proteomes" id="UP000468388"/>
    </source>
</evidence>
<dbReference type="InterPro" id="IPR037401">
    <property type="entry name" value="SnoaL-like"/>
</dbReference>
<feature type="domain" description="SnoaL-like" evidence="1">
    <location>
        <begin position="13"/>
        <end position="101"/>
    </location>
</feature>
<evidence type="ECO:0000313" key="2">
    <source>
        <dbReference type="EMBL" id="MVT41130.1"/>
    </source>
</evidence>
<dbReference type="Gene3D" id="3.10.450.50">
    <property type="match status" value="1"/>
</dbReference>
<dbReference type="Pfam" id="PF12680">
    <property type="entry name" value="SnoaL_2"/>
    <property type="match status" value="1"/>
</dbReference>